<name>A0A5C5PM91_9PSED</name>
<comment type="caution">
    <text evidence="1">The sequence shown here is derived from an EMBL/GenBank/DDBJ whole genome shotgun (WGS) entry which is preliminary data.</text>
</comment>
<proteinExistence type="predicted"/>
<accession>A0A5C5PM91</accession>
<evidence type="ECO:0000313" key="1">
    <source>
        <dbReference type="EMBL" id="TWR68482.1"/>
    </source>
</evidence>
<reference evidence="1 2" key="1">
    <citation type="submission" date="2019-06" db="EMBL/GenBank/DDBJ databases">
        <title>Pseudomonas bimorpha sp. nov. isolated from bovine raw milk and skim milk concentrate.</title>
        <authorList>
            <person name="Hofmann K."/>
            <person name="Huptas C."/>
            <person name="Doll E."/>
            <person name="Scherer S."/>
            <person name="Wenning M."/>
        </authorList>
    </citation>
    <scope>NUCLEOTIDE SEQUENCE [LARGE SCALE GENOMIC DNA]</scope>
    <source>
        <strain evidence="1 2">DSM 17515</strain>
    </source>
</reference>
<protein>
    <submittedName>
        <fullName evidence="1">Uncharacterized protein</fullName>
    </submittedName>
</protein>
<dbReference type="AlphaFoldDB" id="A0A5C5PM91"/>
<gene>
    <name evidence="1" type="ORF">FIV39_08340</name>
</gene>
<dbReference type="RefSeq" id="WP_143513843.1">
    <property type="nucleotide sequence ID" value="NZ_FNKM01000002.1"/>
</dbReference>
<dbReference type="Proteomes" id="UP000317267">
    <property type="component" value="Unassembled WGS sequence"/>
</dbReference>
<dbReference type="EMBL" id="VFES01000003">
    <property type="protein sequence ID" value="TWR68482.1"/>
    <property type="molecule type" value="Genomic_DNA"/>
</dbReference>
<organism evidence="1 2">
    <name type="scientific">Pseudomonas grimontii</name>
    <dbReference type="NCBI Taxonomy" id="129847"/>
    <lineage>
        <taxon>Bacteria</taxon>
        <taxon>Pseudomonadati</taxon>
        <taxon>Pseudomonadota</taxon>
        <taxon>Gammaproteobacteria</taxon>
        <taxon>Pseudomonadales</taxon>
        <taxon>Pseudomonadaceae</taxon>
        <taxon>Pseudomonas</taxon>
    </lineage>
</organism>
<evidence type="ECO:0000313" key="2">
    <source>
        <dbReference type="Proteomes" id="UP000317267"/>
    </source>
</evidence>
<sequence length="196" mass="22002">MPTPVPPEKKFSSHVHDELKSLDNLSTYLKESPHKNGYLRYSEDTGWKFSPNKSWRDSLHMRDAGFSKAPINPADMGLVKPGEEIALCNLLQRLNTKINSYPVTLESFEKTPFTPPVAEPGPSSLAAKPVKPTPLRRTIFPNATPPETPIPSLRLDLPKYQNVMNDYIKSPALSSPPVEADTLSIKERAQAWERRN</sequence>
<dbReference type="OrthoDB" id="6962836at2"/>